<dbReference type="PANTHER" id="PTHR38468:SF1">
    <property type="entry name" value="SLL0939 PROTEIN"/>
    <property type="match status" value="1"/>
</dbReference>
<evidence type="ECO:0008006" key="4">
    <source>
        <dbReference type="Google" id="ProtNLM"/>
    </source>
</evidence>
<dbReference type="InterPro" id="IPR012427">
    <property type="entry name" value="DUF1622"/>
</dbReference>
<keyword evidence="1" id="KW-1133">Transmembrane helix</keyword>
<dbReference type="Pfam" id="PF07784">
    <property type="entry name" value="DUF1622"/>
    <property type="match status" value="1"/>
</dbReference>
<name>A0A7Z9BRL6_9CYAN</name>
<keyword evidence="1" id="KW-0812">Transmembrane</keyword>
<comment type="caution">
    <text evidence="2">The sequence shown here is derived from an EMBL/GenBank/DDBJ whole genome shotgun (WGS) entry which is preliminary data.</text>
</comment>
<sequence length="128" mass="14470">MMGLEPLKNSLSSFVHLLGFCLETLSAFCVLLGLITTLKIALASFRRRQFFPFIELRLNFGSWLALALEFQLGADIVFTTITPSFVALGKLGAIAVIRTFLNYFLNKELEMEMKFQNELQNKSALDQL</sequence>
<reference evidence="2" key="1">
    <citation type="submission" date="2019-10" db="EMBL/GenBank/DDBJ databases">
        <authorList>
            <consortium name="Genoscope - CEA"/>
            <person name="William W."/>
        </authorList>
    </citation>
    <scope>NUCLEOTIDE SEQUENCE [LARGE SCALE GENOMIC DNA]</scope>
    <source>
        <strain evidence="2">BBR_PRJEB10994</strain>
    </source>
</reference>
<evidence type="ECO:0000256" key="1">
    <source>
        <dbReference type="SAM" id="Phobius"/>
    </source>
</evidence>
<feature type="transmembrane region" description="Helical" evidence="1">
    <location>
        <begin position="87"/>
        <end position="105"/>
    </location>
</feature>
<dbReference type="AlphaFoldDB" id="A0A7Z9BRL6"/>
<gene>
    <name evidence="2" type="ORF">PL9631_560044</name>
</gene>
<dbReference type="OrthoDB" id="9812897at2"/>
<dbReference type="RefSeq" id="WP_083619490.1">
    <property type="nucleotide sequence ID" value="NZ_LR735009.1"/>
</dbReference>
<feature type="transmembrane region" description="Helical" evidence="1">
    <location>
        <begin position="14"/>
        <end position="42"/>
    </location>
</feature>
<dbReference type="EMBL" id="CZCS02000197">
    <property type="protein sequence ID" value="VXD21328.1"/>
    <property type="molecule type" value="Genomic_DNA"/>
</dbReference>
<organism evidence="2 3">
    <name type="scientific">Planktothrix paucivesiculata PCC 9631</name>
    <dbReference type="NCBI Taxonomy" id="671071"/>
    <lineage>
        <taxon>Bacteria</taxon>
        <taxon>Bacillati</taxon>
        <taxon>Cyanobacteriota</taxon>
        <taxon>Cyanophyceae</taxon>
        <taxon>Oscillatoriophycideae</taxon>
        <taxon>Oscillatoriales</taxon>
        <taxon>Microcoleaceae</taxon>
        <taxon>Planktothrix</taxon>
    </lineage>
</organism>
<proteinExistence type="predicted"/>
<dbReference type="Proteomes" id="UP000182190">
    <property type="component" value="Unassembled WGS sequence"/>
</dbReference>
<feature type="transmembrane region" description="Helical" evidence="1">
    <location>
        <begin position="63"/>
        <end position="81"/>
    </location>
</feature>
<evidence type="ECO:0000313" key="3">
    <source>
        <dbReference type="Proteomes" id="UP000182190"/>
    </source>
</evidence>
<keyword evidence="1" id="KW-0472">Membrane</keyword>
<keyword evidence="3" id="KW-1185">Reference proteome</keyword>
<accession>A0A7Z9BRL6</accession>
<protein>
    <recommendedName>
        <fullName evidence="4">Sll0939 protein</fullName>
    </recommendedName>
</protein>
<evidence type="ECO:0000313" key="2">
    <source>
        <dbReference type="EMBL" id="VXD21328.1"/>
    </source>
</evidence>
<dbReference type="PANTHER" id="PTHR38468">
    <property type="entry name" value="SLL0939 PROTEIN"/>
    <property type="match status" value="1"/>
</dbReference>